<gene>
    <name evidence="3" type="ORF">MTR67_019866</name>
</gene>
<feature type="region of interest" description="Disordered" evidence="1">
    <location>
        <begin position="85"/>
        <end position="105"/>
    </location>
</feature>
<evidence type="ECO:0000256" key="1">
    <source>
        <dbReference type="SAM" id="MobiDB-lite"/>
    </source>
</evidence>
<proteinExistence type="predicted"/>
<feature type="transmembrane region" description="Helical" evidence="2">
    <location>
        <begin position="20"/>
        <end position="41"/>
    </location>
</feature>
<dbReference type="Proteomes" id="UP001234989">
    <property type="component" value="Chromosome 4"/>
</dbReference>
<dbReference type="EMBL" id="CP133615">
    <property type="protein sequence ID" value="WMV26481.1"/>
    <property type="molecule type" value="Genomic_DNA"/>
</dbReference>
<protein>
    <submittedName>
        <fullName evidence="3">Uncharacterized protein</fullName>
    </submittedName>
</protein>
<organism evidence="3 4">
    <name type="scientific">Solanum verrucosum</name>
    <dbReference type="NCBI Taxonomy" id="315347"/>
    <lineage>
        <taxon>Eukaryota</taxon>
        <taxon>Viridiplantae</taxon>
        <taxon>Streptophyta</taxon>
        <taxon>Embryophyta</taxon>
        <taxon>Tracheophyta</taxon>
        <taxon>Spermatophyta</taxon>
        <taxon>Magnoliopsida</taxon>
        <taxon>eudicotyledons</taxon>
        <taxon>Gunneridae</taxon>
        <taxon>Pentapetalae</taxon>
        <taxon>asterids</taxon>
        <taxon>lamiids</taxon>
        <taxon>Solanales</taxon>
        <taxon>Solanaceae</taxon>
        <taxon>Solanoideae</taxon>
        <taxon>Solaneae</taxon>
        <taxon>Solanum</taxon>
    </lineage>
</organism>
<keyword evidence="2" id="KW-1133">Transmembrane helix</keyword>
<keyword evidence="2" id="KW-0812">Transmembrane</keyword>
<evidence type="ECO:0000313" key="3">
    <source>
        <dbReference type="EMBL" id="WMV26481.1"/>
    </source>
</evidence>
<name>A0AAF0TNM7_SOLVR</name>
<evidence type="ECO:0000256" key="2">
    <source>
        <dbReference type="SAM" id="Phobius"/>
    </source>
</evidence>
<keyword evidence="4" id="KW-1185">Reference proteome</keyword>
<reference evidence="3" key="1">
    <citation type="submission" date="2023-08" db="EMBL/GenBank/DDBJ databases">
        <title>A de novo genome assembly of Solanum verrucosum Schlechtendal, a Mexican diploid species geographically isolated from the other diploid A-genome species in potato relatives.</title>
        <authorList>
            <person name="Hosaka K."/>
        </authorList>
    </citation>
    <scope>NUCLEOTIDE SEQUENCE</scope>
    <source>
        <tissue evidence="3">Young leaves</tissue>
    </source>
</reference>
<dbReference type="AlphaFoldDB" id="A0AAF0TNM7"/>
<sequence>MGVKCTTSNEREATRCFRKTSLSLLFLSCVGMISFLIRRYALKIMLPRRVNAMNANAIPLVPDHEVKNEKFQNAIQLLAQSMTNKNNQQVPVPTTRNGGSVADKV</sequence>
<feature type="compositionally biased region" description="Polar residues" evidence="1">
    <location>
        <begin position="85"/>
        <end position="98"/>
    </location>
</feature>
<accession>A0AAF0TNM7</accession>
<evidence type="ECO:0000313" key="4">
    <source>
        <dbReference type="Proteomes" id="UP001234989"/>
    </source>
</evidence>
<keyword evidence="2" id="KW-0472">Membrane</keyword>